<dbReference type="PROSITE" id="PS51819">
    <property type="entry name" value="VOC"/>
    <property type="match status" value="1"/>
</dbReference>
<feature type="domain" description="VOC" evidence="1">
    <location>
        <begin position="7"/>
        <end position="134"/>
    </location>
</feature>
<dbReference type="CDD" id="cd06587">
    <property type="entry name" value="VOC"/>
    <property type="match status" value="1"/>
</dbReference>
<evidence type="ECO:0000313" key="3">
    <source>
        <dbReference type="Proteomes" id="UP000516173"/>
    </source>
</evidence>
<dbReference type="SUPFAM" id="SSF54593">
    <property type="entry name" value="Glyoxalase/Bleomycin resistance protein/Dihydroxybiphenyl dioxygenase"/>
    <property type="match status" value="1"/>
</dbReference>
<dbReference type="KEGG" id="nwl:NWFMUON74_39150"/>
<organism evidence="2 3">
    <name type="scientific">Nocardia wallacei</name>
    <dbReference type="NCBI Taxonomy" id="480035"/>
    <lineage>
        <taxon>Bacteria</taxon>
        <taxon>Bacillati</taxon>
        <taxon>Actinomycetota</taxon>
        <taxon>Actinomycetes</taxon>
        <taxon>Mycobacteriales</taxon>
        <taxon>Nocardiaceae</taxon>
        <taxon>Nocardia</taxon>
    </lineage>
</organism>
<accession>A0A7G1KPM6</accession>
<dbReference type="EMBL" id="AP023396">
    <property type="protein sequence ID" value="BCK56143.1"/>
    <property type="molecule type" value="Genomic_DNA"/>
</dbReference>
<evidence type="ECO:0000313" key="2">
    <source>
        <dbReference type="EMBL" id="BCK56143.1"/>
    </source>
</evidence>
<gene>
    <name evidence="2" type="ORF">NWFMUON74_39150</name>
</gene>
<name>A0A7G1KPM6_9NOCA</name>
<dbReference type="InterPro" id="IPR037523">
    <property type="entry name" value="VOC_core"/>
</dbReference>
<sequence length="136" mass="14766">MAGLLNYAHAITKLPAQDLDRARRFYREVLGLDAVEEREGGLRYVCGTTEFHLFLSSGTASGTATQIGFEVSDLDKVMAELRERGLRFETVDVPGFMVDGDTVTVPSNYPSKGNGERGAFFRDSEGNLLALGQATG</sequence>
<dbReference type="Proteomes" id="UP000516173">
    <property type="component" value="Chromosome"/>
</dbReference>
<dbReference type="AlphaFoldDB" id="A0A7G1KPM6"/>
<protein>
    <submittedName>
        <fullName evidence="2">Glyoxalase</fullName>
    </submittedName>
</protein>
<dbReference type="InterPro" id="IPR004360">
    <property type="entry name" value="Glyas_Fos-R_dOase_dom"/>
</dbReference>
<dbReference type="Gene3D" id="3.10.180.10">
    <property type="entry name" value="2,3-Dihydroxybiphenyl 1,2-Dioxygenase, domain 1"/>
    <property type="match status" value="1"/>
</dbReference>
<proteinExistence type="predicted"/>
<dbReference type="RefSeq" id="WP_187683276.1">
    <property type="nucleotide sequence ID" value="NZ_AP023396.1"/>
</dbReference>
<dbReference type="Pfam" id="PF00903">
    <property type="entry name" value="Glyoxalase"/>
    <property type="match status" value="1"/>
</dbReference>
<keyword evidence="3" id="KW-1185">Reference proteome</keyword>
<dbReference type="InterPro" id="IPR029068">
    <property type="entry name" value="Glyas_Bleomycin-R_OHBP_Dase"/>
</dbReference>
<evidence type="ECO:0000259" key="1">
    <source>
        <dbReference type="PROSITE" id="PS51819"/>
    </source>
</evidence>
<dbReference type="GeneID" id="80348417"/>
<reference evidence="2 3" key="1">
    <citation type="submission" date="2020-08" db="EMBL/GenBank/DDBJ databases">
        <title>Genome Sequencing of Nocardia wallacei strain FMUON74 and assembly.</title>
        <authorList>
            <person name="Toyokawa M."/>
            <person name="Uesaka K."/>
        </authorList>
    </citation>
    <scope>NUCLEOTIDE SEQUENCE [LARGE SCALE GENOMIC DNA]</scope>
    <source>
        <strain evidence="2 3">FMUON74</strain>
    </source>
</reference>